<sequence>MVSGVREGTRRDETLRKVGLYVLDGWPEKIPADDDELKQYAKYKEDIVMQGGILFKGNRVIVPRHLRIDMLKRLHAGHSARVVKEHKKDAISDAELLRLVRGLSNDHVKMGANVSRHSSKGLSGRRTQSSGSICNGKGGSGGGGRHTNSEPKICGSLPSYLDERDATTGCNNNHHHDYEKPPLQDVSICLDTNILSTRLMAAGNILICLNLDDLDIAWDMEGGLRSSIMYPIAFGLGAKCLTNYPPKYPPITYYQARD</sequence>
<accession>A0AAW1JCM2</accession>
<organism evidence="2 3">
    <name type="scientific">Popillia japonica</name>
    <name type="common">Japanese beetle</name>
    <dbReference type="NCBI Taxonomy" id="7064"/>
    <lineage>
        <taxon>Eukaryota</taxon>
        <taxon>Metazoa</taxon>
        <taxon>Ecdysozoa</taxon>
        <taxon>Arthropoda</taxon>
        <taxon>Hexapoda</taxon>
        <taxon>Insecta</taxon>
        <taxon>Pterygota</taxon>
        <taxon>Neoptera</taxon>
        <taxon>Endopterygota</taxon>
        <taxon>Coleoptera</taxon>
        <taxon>Polyphaga</taxon>
        <taxon>Scarabaeiformia</taxon>
        <taxon>Scarabaeidae</taxon>
        <taxon>Rutelinae</taxon>
        <taxon>Popillia</taxon>
    </lineage>
</organism>
<dbReference type="PANTHER" id="PTHR37984:SF5">
    <property type="entry name" value="PROTEIN NYNRIN-LIKE"/>
    <property type="match status" value="1"/>
</dbReference>
<dbReference type="PANTHER" id="PTHR37984">
    <property type="entry name" value="PROTEIN CBG26694"/>
    <property type="match status" value="1"/>
</dbReference>
<comment type="caution">
    <text evidence="2">The sequence shown here is derived from an EMBL/GenBank/DDBJ whole genome shotgun (WGS) entry which is preliminary data.</text>
</comment>
<name>A0AAW1JCM2_POPJA</name>
<dbReference type="AlphaFoldDB" id="A0AAW1JCM2"/>
<evidence type="ECO:0000313" key="2">
    <source>
        <dbReference type="EMBL" id="KAK9700824.1"/>
    </source>
</evidence>
<feature type="compositionally biased region" description="Gly residues" evidence="1">
    <location>
        <begin position="136"/>
        <end position="145"/>
    </location>
</feature>
<keyword evidence="3" id="KW-1185">Reference proteome</keyword>
<dbReference type="EMBL" id="JASPKY010000429">
    <property type="protein sequence ID" value="KAK9700824.1"/>
    <property type="molecule type" value="Genomic_DNA"/>
</dbReference>
<protein>
    <submittedName>
        <fullName evidence="2">Uncharacterized protein</fullName>
    </submittedName>
</protein>
<evidence type="ECO:0000313" key="3">
    <source>
        <dbReference type="Proteomes" id="UP001458880"/>
    </source>
</evidence>
<dbReference type="InterPro" id="IPR050951">
    <property type="entry name" value="Retrovirus_Pol_polyprotein"/>
</dbReference>
<dbReference type="Proteomes" id="UP001458880">
    <property type="component" value="Unassembled WGS sequence"/>
</dbReference>
<evidence type="ECO:0000256" key="1">
    <source>
        <dbReference type="SAM" id="MobiDB-lite"/>
    </source>
</evidence>
<feature type="region of interest" description="Disordered" evidence="1">
    <location>
        <begin position="114"/>
        <end position="150"/>
    </location>
</feature>
<proteinExistence type="predicted"/>
<gene>
    <name evidence="2" type="ORF">QE152_g31006</name>
</gene>
<reference evidence="2 3" key="1">
    <citation type="journal article" date="2024" name="BMC Genomics">
        <title>De novo assembly and annotation of Popillia japonica's genome with initial clues to its potential as an invasive pest.</title>
        <authorList>
            <person name="Cucini C."/>
            <person name="Boschi S."/>
            <person name="Funari R."/>
            <person name="Cardaioli E."/>
            <person name="Iannotti N."/>
            <person name="Marturano G."/>
            <person name="Paoli F."/>
            <person name="Bruttini M."/>
            <person name="Carapelli A."/>
            <person name="Frati F."/>
            <person name="Nardi F."/>
        </authorList>
    </citation>
    <scope>NUCLEOTIDE SEQUENCE [LARGE SCALE GENOMIC DNA]</scope>
    <source>
        <strain evidence="2">DMR45628</strain>
    </source>
</reference>